<evidence type="ECO:0000313" key="5">
    <source>
        <dbReference type="Proteomes" id="UP000774130"/>
    </source>
</evidence>
<feature type="transmembrane region" description="Helical" evidence="2">
    <location>
        <begin position="72"/>
        <end position="88"/>
    </location>
</feature>
<feature type="transmembrane region" description="Helical" evidence="2">
    <location>
        <begin position="152"/>
        <end position="174"/>
    </location>
</feature>
<keyword evidence="2" id="KW-0812">Transmembrane</keyword>
<feature type="transmembrane region" description="Helical" evidence="2">
    <location>
        <begin position="203"/>
        <end position="222"/>
    </location>
</feature>
<dbReference type="PANTHER" id="PTHR36435:SF1">
    <property type="entry name" value="CAAX AMINO TERMINAL PROTEASE FAMILY PROTEIN"/>
    <property type="match status" value="1"/>
</dbReference>
<proteinExistence type="inferred from homology"/>
<evidence type="ECO:0000259" key="3">
    <source>
        <dbReference type="Pfam" id="PF02517"/>
    </source>
</evidence>
<dbReference type="Pfam" id="PF02517">
    <property type="entry name" value="Rce1-like"/>
    <property type="match status" value="1"/>
</dbReference>
<keyword evidence="5" id="KW-1185">Reference proteome</keyword>
<keyword evidence="4" id="KW-0482">Metalloprotease</keyword>
<accession>A0ABS6TH26</accession>
<dbReference type="InterPro" id="IPR003675">
    <property type="entry name" value="Rce1/LyrA-like_dom"/>
</dbReference>
<evidence type="ECO:0000313" key="4">
    <source>
        <dbReference type="EMBL" id="MBV7392188.1"/>
    </source>
</evidence>
<feature type="transmembrane region" description="Helical" evidence="2">
    <location>
        <begin position="181"/>
        <end position="197"/>
    </location>
</feature>
<organism evidence="4 5">
    <name type="scientific">Enterococcus alishanensis</name>
    <dbReference type="NCBI Taxonomy" id="1303817"/>
    <lineage>
        <taxon>Bacteria</taxon>
        <taxon>Bacillati</taxon>
        <taxon>Bacillota</taxon>
        <taxon>Bacilli</taxon>
        <taxon>Lactobacillales</taxon>
        <taxon>Enterococcaceae</taxon>
        <taxon>Enterococcus</taxon>
    </lineage>
</organism>
<keyword evidence="4" id="KW-0645">Protease</keyword>
<name>A0ABS6TH26_9ENTE</name>
<protein>
    <submittedName>
        <fullName evidence="4">CPBP family intramembrane metalloprotease</fullName>
    </submittedName>
</protein>
<comment type="caution">
    <text evidence="4">The sequence shown here is derived from an EMBL/GenBank/DDBJ whole genome shotgun (WGS) entry which is preliminary data.</text>
</comment>
<evidence type="ECO:0000256" key="2">
    <source>
        <dbReference type="SAM" id="Phobius"/>
    </source>
</evidence>
<feature type="transmembrane region" description="Helical" evidence="2">
    <location>
        <begin position="94"/>
        <end position="115"/>
    </location>
</feature>
<keyword evidence="2" id="KW-0472">Membrane</keyword>
<gene>
    <name evidence="4" type="ORF">KUA55_16005</name>
</gene>
<feature type="transmembrane region" description="Helical" evidence="2">
    <location>
        <begin position="127"/>
        <end position="146"/>
    </location>
</feature>
<keyword evidence="4" id="KW-0378">Hydrolase</keyword>
<dbReference type="InterPro" id="IPR052710">
    <property type="entry name" value="CAAX_protease"/>
</dbReference>
<keyword evidence="2" id="KW-1133">Transmembrane helix</keyword>
<feature type="domain" description="CAAX prenyl protease 2/Lysostaphin resistance protein A-like" evidence="3">
    <location>
        <begin position="95"/>
        <end position="194"/>
    </location>
</feature>
<reference evidence="4 5" key="1">
    <citation type="submission" date="2021-06" db="EMBL/GenBank/DDBJ databases">
        <title>Enterococcus alishanensis sp. nov., a novel lactic acid bacterium isolated from fresh coffee beans.</title>
        <authorList>
            <person name="Chen Y.-S."/>
        </authorList>
    </citation>
    <scope>NUCLEOTIDE SEQUENCE [LARGE SCALE GENOMIC DNA]</scope>
    <source>
        <strain evidence="4 5">ALS3</strain>
    </source>
</reference>
<comment type="similarity">
    <text evidence="1">Belongs to the UPF0177 family.</text>
</comment>
<evidence type="ECO:0000256" key="1">
    <source>
        <dbReference type="ARBA" id="ARBA00009067"/>
    </source>
</evidence>
<dbReference type="EMBL" id="JAHUZB010000008">
    <property type="protein sequence ID" value="MBV7392188.1"/>
    <property type="molecule type" value="Genomic_DNA"/>
</dbReference>
<sequence length="232" mass="25889">MYLKLIGAGFGLTLLISIFTASGAILGLNESGLILCQIGAFLVAAIILTLFMKKRKLTNFGFQKMKIARKNWLFMFIIILIQPLVLGLQSKLSFSLLVLMLLQMILVGYVEEVLFRGIFYYYLQAKGTIIYLLFSSLVFGLLHFASSLNPDTALILVVLQVINALLLGLVFAVLYLSSKTIYLSIIFHTLFNLLAVISNPGSINQNILAVSLLIISYIIYLLTQKNKRLSPR</sequence>
<dbReference type="GO" id="GO:0008237">
    <property type="term" value="F:metallopeptidase activity"/>
    <property type="evidence" value="ECO:0007669"/>
    <property type="project" value="UniProtKB-KW"/>
</dbReference>
<dbReference type="Proteomes" id="UP000774130">
    <property type="component" value="Unassembled WGS sequence"/>
</dbReference>
<feature type="transmembrane region" description="Helical" evidence="2">
    <location>
        <begin position="33"/>
        <end position="51"/>
    </location>
</feature>
<dbReference type="RefSeq" id="WP_218327400.1">
    <property type="nucleotide sequence ID" value="NZ_JAHUZB010000008.1"/>
</dbReference>
<dbReference type="PANTHER" id="PTHR36435">
    <property type="entry name" value="SLR1288 PROTEIN"/>
    <property type="match status" value="1"/>
</dbReference>